<evidence type="ECO:0000256" key="5">
    <source>
        <dbReference type="HAMAP-Rule" id="MF_00167"/>
    </source>
</evidence>
<evidence type="ECO:0000256" key="3">
    <source>
        <dbReference type="ARBA" id="ARBA00022845"/>
    </source>
</evidence>
<dbReference type="InterPro" id="IPR036107">
    <property type="entry name" value="CsrA_sf"/>
</dbReference>
<dbReference type="GO" id="GO:0048027">
    <property type="term" value="F:mRNA 5'-UTR binding"/>
    <property type="evidence" value="ECO:0007669"/>
    <property type="project" value="UniProtKB-UniRule"/>
</dbReference>
<comment type="function">
    <text evidence="5">A translational regulator that binds mRNA to regulate translation initiation and/or mRNA stability. Usually binds in the 5'-UTR at or near the Shine-Dalgarno sequence preventing ribosome-binding, thus repressing translation. Its main target seems to be the major flagellin gene, while its function is anatagonized by FliW.</text>
</comment>
<keyword evidence="4 5" id="KW-0694">RNA-binding</keyword>
<evidence type="ECO:0000256" key="1">
    <source>
        <dbReference type="ARBA" id="ARBA00022490"/>
    </source>
</evidence>
<evidence type="ECO:0000256" key="4">
    <source>
        <dbReference type="ARBA" id="ARBA00022884"/>
    </source>
</evidence>
<comment type="subcellular location">
    <subcellularLocation>
        <location evidence="5">Cytoplasm</location>
    </subcellularLocation>
</comment>
<comment type="subunit">
    <text evidence="5">Homodimer; the beta-strands of each monomer intercalate to form a hydrophobic core, while the alpha-helices form wings that extend away from the core.</text>
</comment>
<dbReference type="Gene3D" id="2.60.40.4380">
    <property type="entry name" value="Translational regulator CsrA"/>
    <property type="match status" value="1"/>
</dbReference>
<dbReference type="Pfam" id="PF02599">
    <property type="entry name" value="CsrA"/>
    <property type="match status" value="1"/>
</dbReference>
<keyword evidence="1 5" id="KW-0963">Cytoplasm</keyword>
<dbReference type="NCBIfam" id="TIGR00202">
    <property type="entry name" value="csrA"/>
    <property type="match status" value="1"/>
</dbReference>
<reference evidence="6" key="1">
    <citation type="journal article" date="2020" name="mSystems">
        <title>Genome- and Community-Level Interaction Insights into Carbon Utilization and Element Cycling Functions of Hydrothermarchaeota in Hydrothermal Sediment.</title>
        <authorList>
            <person name="Zhou Z."/>
            <person name="Liu Y."/>
            <person name="Xu W."/>
            <person name="Pan J."/>
            <person name="Luo Z.H."/>
            <person name="Li M."/>
        </authorList>
    </citation>
    <scope>NUCLEOTIDE SEQUENCE [LARGE SCALE GENOMIC DNA]</scope>
    <source>
        <strain evidence="6">SpSt-500</strain>
    </source>
</reference>
<dbReference type="FunFam" id="2.60.40.4380:FF:000002">
    <property type="entry name" value="Translational regulator CsrA"/>
    <property type="match status" value="1"/>
</dbReference>
<dbReference type="GO" id="GO:0006109">
    <property type="term" value="P:regulation of carbohydrate metabolic process"/>
    <property type="evidence" value="ECO:0007669"/>
    <property type="project" value="InterPro"/>
</dbReference>
<name>A0A832G137_9BACT</name>
<dbReference type="GO" id="GO:1902208">
    <property type="term" value="P:regulation of bacterial-type flagellum assembly"/>
    <property type="evidence" value="ECO:0007669"/>
    <property type="project" value="UniProtKB-UniRule"/>
</dbReference>
<dbReference type="GO" id="GO:0005829">
    <property type="term" value="C:cytosol"/>
    <property type="evidence" value="ECO:0007669"/>
    <property type="project" value="TreeGrafter"/>
</dbReference>
<dbReference type="SUPFAM" id="SSF117130">
    <property type="entry name" value="CsrA-like"/>
    <property type="match status" value="1"/>
</dbReference>
<proteinExistence type="inferred from homology"/>
<organism evidence="6">
    <name type="scientific">Ignavibacterium album</name>
    <dbReference type="NCBI Taxonomy" id="591197"/>
    <lineage>
        <taxon>Bacteria</taxon>
        <taxon>Pseudomonadati</taxon>
        <taxon>Ignavibacteriota</taxon>
        <taxon>Ignavibacteria</taxon>
        <taxon>Ignavibacteriales</taxon>
        <taxon>Ignavibacteriaceae</taxon>
        <taxon>Ignavibacterium</taxon>
    </lineage>
</organism>
<comment type="caution">
    <text evidence="6">The sequence shown here is derived from an EMBL/GenBank/DDBJ whole genome shotgun (WGS) entry which is preliminary data.</text>
</comment>
<dbReference type="GO" id="GO:0006402">
    <property type="term" value="P:mRNA catabolic process"/>
    <property type="evidence" value="ECO:0007669"/>
    <property type="project" value="InterPro"/>
</dbReference>
<evidence type="ECO:0000256" key="2">
    <source>
        <dbReference type="ARBA" id="ARBA00022491"/>
    </source>
</evidence>
<keyword evidence="5" id="KW-1005">Bacterial flagellum biogenesis</keyword>
<dbReference type="EMBL" id="DSVI01000007">
    <property type="protein sequence ID" value="HGT47664.1"/>
    <property type="molecule type" value="Genomic_DNA"/>
</dbReference>
<dbReference type="PANTHER" id="PTHR34984:SF1">
    <property type="entry name" value="CARBON STORAGE REGULATOR"/>
    <property type="match status" value="1"/>
</dbReference>
<dbReference type="GO" id="GO:0045947">
    <property type="term" value="P:negative regulation of translational initiation"/>
    <property type="evidence" value="ECO:0007669"/>
    <property type="project" value="UniProtKB-UniRule"/>
</dbReference>
<dbReference type="PANTHER" id="PTHR34984">
    <property type="entry name" value="CARBON STORAGE REGULATOR"/>
    <property type="match status" value="1"/>
</dbReference>
<dbReference type="InterPro" id="IPR003751">
    <property type="entry name" value="CsrA"/>
</dbReference>
<keyword evidence="3 5" id="KW-0810">Translation regulation</keyword>
<dbReference type="NCBIfam" id="NF002469">
    <property type="entry name" value="PRK01712.1"/>
    <property type="match status" value="1"/>
</dbReference>
<accession>A0A832G137</accession>
<dbReference type="HAMAP" id="MF_00167">
    <property type="entry name" value="CsrA"/>
    <property type="match status" value="1"/>
</dbReference>
<sequence>MLILTRKLNEEINIDGEITIKIISISDNQVKLGIEAPRDVQIVRKEILDRVKESTQDALKKSKELPAEFKGLKIKKI</sequence>
<comment type="similarity">
    <text evidence="5">Belongs to the CsrA/RsmA family.</text>
</comment>
<keyword evidence="2 5" id="KW-0678">Repressor</keyword>
<protein>
    <recommendedName>
        <fullName evidence="5">Translational regulator CsrA</fullName>
    </recommendedName>
</protein>
<dbReference type="GO" id="GO:0044781">
    <property type="term" value="P:bacterial-type flagellum organization"/>
    <property type="evidence" value="ECO:0007669"/>
    <property type="project" value="UniProtKB-KW"/>
</dbReference>
<gene>
    <name evidence="5 6" type="primary">csrA</name>
    <name evidence="6" type="ORF">ENS56_06490</name>
</gene>
<evidence type="ECO:0000313" key="6">
    <source>
        <dbReference type="EMBL" id="HGT47664.1"/>
    </source>
</evidence>
<dbReference type="AlphaFoldDB" id="A0A832G137"/>